<dbReference type="EMBL" id="FNCS01000028">
    <property type="protein sequence ID" value="SDH18214.1"/>
    <property type="molecule type" value="Genomic_DNA"/>
</dbReference>
<reference evidence="3 4" key="1">
    <citation type="submission" date="2016-10" db="EMBL/GenBank/DDBJ databases">
        <authorList>
            <person name="de Groot N.N."/>
        </authorList>
    </citation>
    <scope>NUCLEOTIDE SEQUENCE [LARGE SCALE GENOMIC DNA]</scope>
    <source>
        <strain evidence="3 4">CGMCC 1.10267</strain>
    </source>
</reference>
<organism evidence="3 4">
    <name type="scientific">Pelagibacterium luteolum</name>
    <dbReference type="NCBI Taxonomy" id="440168"/>
    <lineage>
        <taxon>Bacteria</taxon>
        <taxon>Pseudomonadati</taxon>
        <taxon>Pseudomonadota</taxon>
        <taxon>Alphaproteobacteria</taxon>
        <taxon>Hyphomicrobiales</taxon>
        <taxon>Devosiaceae</taxon>
        <taxon>Pelagibacterium</taxon>
    </lineage>
</organism>
<feature type="domain" description="AB hydrolase-1" evidence="2">
    <location>
        <begin position="31"/>
        <end position="245"/>
    </location>
</feature>
<gene>
    <name evidence="3" type="ORF">SAMN04487974_12810</name>
</gene>
<dbReference type="Gene3D" id="3.40.50.1820">
    <property type="entry name" value="alpha/beta hydrolase"/>
    <property type="match status" value="1"/>
</dbReference>
<keyword evidence="4" id="KW-1185">Reference proteome</keyword>
<dbReference type="RefSeq" id="WP_090600036.1">
    <property type="nucleotide sequence ID" value="NZ_FNCS01000028.1"/>
</dbReference>
<sequence length="261" mass="27615">MGASLFSRIEHAGADAPWIMFGNSLMTDLSIWDAQARALSGHYNIMRYDQRGHGGSPLGAPGFSFDDLGQDLLDLLDREEITTCLYVGLSMGVPTGLAAYAHQPGRFSGLIFVDGQAASTPSSQGFWSERIATAQSEGMGAIAAQTIARWLQPENRTGPKAETLADMISATPLEGFIACASLLMDYDQTAAFNKVAVPLALVAGAQDGAMPDTMKALAARHGHARFVAIESAGHVPNFERPEAFNTVLTGILADFAQGGHS</sequence>
<accession>A0A1G8AB62</accession>
<dbReference type="Proteomes" id="UP000199495">
    <property type="component" value="Unassembled WGS sequence"/>
</dbReference>
<dbReference type="InterPro" id="IPR000073">
    <property type="entry name" value="AB_hydrolase_1"/>
</dbReference>
<name>A0A1G8AB62_9HYPH</name>
<dbReference type="InterPro" id="IPR029058">
    <property type="entry name" value="AB_hydrolase_fold"/>
</dbReference>
<dbReference type="STRING" id="440168.SAMN04487974_12810"/>
<evidence type="ECO:0000259" key="2">
    <source>
        <dbReference type="Pfam" id="PF12697"/>
    </source>
</evidence>
<comment type="similarity">
    <text evidence="1">Belongs to the AB hydrolase superfamily.</text>
</comment>
<proteinExistence type="inferred from homology"/>
<evidence type="ECO:0000313" key="3">
    <source>
        <dbReference type="EMBL" id="SDH18214.1"/>
    </source>
</evidence>
<dbReference type="PANTHER" id="PTHR43039">
    <property type="entry name" value="ESTERASE-RELATED"/>
    <property type="match status" value="1"/>
</dbReference>
<dbReference type="Pfam" id="PF12697">
    <property type="entry name" value="Abhydrolase_6"/>
    <property type="match status" value="1"/>
</dbReference>
<dbReference type="AlphaFoldDB" id="A0A1G8AB62"/>
<protein>
    <submittedName>
        <fullName evidence="3">3-oxoadipate enol-lactonase</fullName>
    </submittedName>
</protein>
<dbReference type="SUPFAM" id="SSF53474">
    <property type="entry name" value="alpha/beta-Hydrolases"/>
    <property type="match status" value="1"/>
</dbReference>
<dbReference type="OrthoDB" id="9793083at2"/>
<evidence type="ECO:0000313" key="4">
    <source>
        <dbReference type="Proteomes" id="UP000199495"/>
    </source>
</evidence>
<evidence type="ECO:0000256" key="1">
    <source>
        <dbReference type="ARBA" id="ARBA00008645"/>
    </source>
</evidence>